<dbReference type="InterPro" id="IPR004360">
    <property type="entry name" value="Glyas_Fos-R_dOase_dom"/>
</dbReference>
<sequence length="136" mass="14379">MHEANGAATVWPVLLYRDAAKAIDWLVEAFGLTRNLVVPDDGGRIVHAELGWRGGVITLGGYDEDAAFSDLKPGGGAVYLVAADPDARFARATAAGAEVVRPLKDENYGSRTFTVRDLEGNSWTFGTYGGAAPPQA</sequence>
<evidence type="ECO:0000313" key="2">
    <source>
        <dbReference type="EMBL" id="GAA4948172.1"/>
    </source>
</evidence>
<dbReference type="PANTHER" id="PTHR34109:SF1">
    <property type="entry name" value="VOC DOMAIN-CONTAINING PROTEIN"/>
    <property type="match status" value="1"/>
</dbReference>
<dbReference type="RefSeq" id="WP_345557524.1">
    <property type="nucleotide sequence ID" value="NZ_BAABIK010000020.1"/>
</dbReference>
<protein>
    <submittedName>
        <fullName evidence="2">VOC family protein</fullName>
    </submittedName>
</protein>
<keyword evidence="3" id="KW-1185">Reference proteome</keyword>
<evidence type="ECO:0000313" key="3">
    <source>
        <dbReference type="Proteomes" id="UP001499993"/>
    </source>
</evidence>
<dbReference type="Pfam" id="PF00903">
    <property type="entry name" value="Glyoxalase"/>
    <property type="match status" value="1"/>
</dbReference>
<dbReference type="PROSITE" id="PS51819">
    <property type="entry name" value="VOC"/>
    <property type="match status" value="1"/>
</dbReference>
<dbReference type="PANTHER" id="PTHR34109">
    <property type="entry name" value="BNAUNNG04460D PROTEIN-RELATED"/>
    <property type="match status" value="1"/>
</dbReference>
<evidence type="ECO:0000259" key="1">
    <source>
        <dbReference type="PROSITE" id="PS51819"/>
    </source>
</evidence>
<dbReference type="EMBL" id="BAABIK010000020">
    <property type="protein sequence ID" value="GAA4948172.1"/>
    <property type="molecule type" value="Genomic_DNA"/>
</dbReference>
<feature type="domain" description="VOC" evidence="1">
    <location>
        <begin position="8"/>
        <end position="128"/>
    </location>
</feature>
<gene>
    <name evidence="2" type="ORF">GCM10023224_35100</name>
</gene>
<comment type="caution">
    <text evidence="2">The sequence shown here is derived from an EMBL/GenBank/DDBJ whole genome shotgun (WGS) entry which is preliminary data.</text>
</comment>
<dbReference type="Gene3D" id="3.30.720.110">
    <property type="match status" value="1"/>
</dbReference>
<dbReference type="Proteomes" id="UP001499993">
    <property type="component" value="Unassembled WGS sequence"/>
</dbReference>
<dbReference type="Gene3D" id="3.30.720.120">
    <property type="match status" value="1"/>
</dbReference>
<dbReference type="SUPFAM" id="SSF54593">
    <property type="entry name" value="Glyoxalase/Bleomycin resistance protein/Dihydroxybiphenyl dioxygenase"/>
    <property type="match status" value="1"/>
</dbReference>
<dbReference type="InterPro" id="IPR029068">
    <property type="entry name" value="Glyas_Bleomycin-R_OHBP_Dase"/>
</dbReference>
<accession>A0ABP9GQW6</accession>
<dbReference type="InterPro" id="IPR037523">
    <property type="entry name" value="VOC_core"/>
</dbReference>
<proteinExistence type="predicted"/>
<reference evidence="3" key="1">
    <citation type="journal article" date="2019" name="Int. J. Syst. Evol. Microbiol.">
        <title>The Global Catalogue of Microorganisms (GCM) 10K type strain sequencing project: providing services to taxonomists for standard genome sequencing and annotation.</title>
        <authorList>
            <consortium name="The Broad Institute Genomics Platform"/>
            <consortium name="The Broad Institute Genome Sequencing Center for Infectious Disease"/>
            <person name="Wu L."/>
            <person name="Ma J."/>
        </authorList>
    </citation>
    <scope>NUCLEOTIDE SEQUENCE [LARGE SCALE GENOMIC DNA]</scope>
    <source>
        <strain evidence="3">JCM 18123</strain>
    </source>
</reference>
<organism evidence="2 3">
    <name type="scientific">Streptomonospora halophila</name>
    <dbReference type="NCBI Taxonomy" id="427369"/>
    <lineage>
        <taxon>Bacteria</taxon>
        <taxon>Bacillati</taxon>
        <taxon>Actinomycetota</taxon>
        <taxon>Actinomycetes</taxon>
        <taxon>Streptosporangiales</taxon>
        <taxon>Nocardiopsidaceae</taxon>
        <taxon>Streptomonospora</taxon>
    </lineage>
</organism>
<name>A0ABP9GQW6_9ACTN</name>